<evidence type="ECO:0000313" key="2">
    <source>
        <dbReference type="EMBL" id="KAF8887939.1"/>
    </source>
</evidence>
<keyword evidence="1" id="KW-0472">Membrane</keyword>
<reference evidence="2" key="1">
    <citation type="submission" date="2020-11" db="EMBL/GenBank/DDBJ databases">
        <authorList>
            <consortium name="DOE Joint Genome Institute"/>
            <person name="Ahrendt S."/>
            <person name="Riley R."/>
            <person name="Andreopoulos W."/>
            <person name="LaButti K."/>
            <person name="Pangilinan J."/>
            <person name="Ruiz-duenas F.J."/>
            <person name="Barrasa J.M."/>
            <person name="Sanchez-Garcia M."/>
            <person name="Camarero S."/>
            <person name="Miyauchi S."/>
            <person name="Serrano A."/>
            <person name="Linde D."/>
            <person name="Babiker R."/>
            <person name="Drula E."/>
            <person name="Ayuso-Fernandez I."/>
            <person name="Pacheco R."/>
            <person name="Padilla G."/>
            <person name="Ferreira P."/>
            <person name="Barriuso J."/>
            <person name="Kellner H."/>
            <person name="Castanera R."/>
            <person name="Alfaro M."/>
            <person name="Ramirez L."/>
            <person name="Pisabarro A.G."/>
            <person name="Kuo A."/>
            <person name="Tritt A."/>
            <person name="Lipzen A."/>
            <person name="He G."/>
            <person name="Yan M."/>
            <person name="Ng V."/>
            <person name="Cullen D."/>
            <person name="Martin F."/>
            <person name="Rosso M.-N."/>
            <person name="Henrissat B."/>
            <person name="Hibbett D."/>
            <person name="Martinez A.T."/>
            <person name="Grigoriev I.V."/>
        </authorList>
    </citation>
    <scope>NUCLEOTIDE SEQUENCE</scope>
    <source>
        <strain evidence="2">AH 44721</strain>
    </source>
</reference>
<evidence type="ECO:0000256" key="1">
    <source>
        <dbReference type="SAM" id="Phobius"/>
    </source>
</evidence>
<protein>
    <submittedName>
        <fullName evidence="2">Uncharacterized protein</fullName>
    </submittedName>
</protein>
<sequence>MNFPFALYLLPCPSIIRYCIFFIQLIQCTTRVYTMLCVFAFVLPPKFIYITNPNLNFKNNLCQSVLRVPGVSRELNTNRCASISSPLCSRRVPLHLLEQSSQAEDLLEIMYSKTYNYSLILCPDGESSS</sequence>
<dbReference type="EMBL" id="JADNYJ010000087">
    <property type="protein sequence ID" value="KAF8887939.1"/>
    <property type="molecule type" value="Genomic_DNA"/>
</dbReference>
<comment type="caution">
    <text evidence="2">The sequence shown here is derived from an EMBL/GenBank/DDBJ whole genome shotgun (WGS) entry which is preliminary data.</text>
</comment>
<organism evidence="2 3">
    <name type="scientific">Gymnopilus junonius</name>
    <name type="common">Spectacular rustgill mushroom</name>
    <name type="synonym">Gymnopilus spectabilis subsp. junonius</name>
    <dbReference type="NCBI Taxonomy" id="109634"/>
    <lineage>
        <taxon>Eukaryota</taxon>
        <taxon>Fungi</taxon>
        <taxon>Dikarya</taxon>
        <taxon>Basidiomycota</taxon>
        <taxon>Agaricomycotina</taxon>
        <taxon>Agaricomycetes</taxon>
        <taxon>Agaricomycetidae</taxon>
        <taxon>Agaricales</taxon>
        <taxon>Agaricineae</taxon>
        <taxon>Hymenogastraceae</taxon>
        <taxon>Gymnopilus</taxon>
    </lineage>
</organism>
<feature type="transmembrane region" description="Helical" evidence="1">
    <location>
        <begin position="32"/>
        <end position="50"/>
    </location>
</feature>
<dbReference type="AlphaFoldDB" id="A0A9P5TKN8"/>
<proteinExistence type="predicted"/>
<keyword evidence="1" id="KW-0812">Transmembrane</keyword>
<feature type="transmembrane region" description="Helical" evidence="1">
    <location>
        <begin position="6"/>
        <end position="25"/>
    </location>
</feature>
<gene>
    <name evidence="2" type="ORF">CPB84DRAFT_1478858</name>
</gene>
<dbReference type="Proteomes" id="UP000724874">
    <property type="component" value="Unassembled WGS sequence"/>
</dbReference>
<keyword evidence="3" id="KW-1185">Reference proteome</keyword>
<evidence type="ECO:0000313" key="3">
    <source>
        <dbReference type="Proteomes" id="UP000724874"/>
    </source>
</evidence>
<name>A0A9P5TKN8_GYMJU</name>
<keyword evidence="1" id="KW-1133">Transmembrane helix</keyword>
<accession>A0A9P5TKN8</accession>